<protein>
    <submittedName>
        <fullName evidence="2">Uncharacterized protein</fullName>
    </submittedName>
</protein>
<dbReference type="EMBL" id="JBDYKN010000027">
    <property type="protein sequence ID" value="MEP7731339.1"/>
    <property type="molecule type" value="Genomic_DNA"/>
</dbReference>
<evidence type="ECO:0000256" key="1">
    <source>
        <dbReference type="SAM" id="Phobius"/>
    </source>
</evidence>
<keyword evidence="1" id="KW-1133">Transmembrane helix</keyword>
<gene>
    <name evidence="2" type="ORF">ABKW32_17985</name>
</gene>
<organism evidence="2 3">
    <name type="scientific">Marinomonas primoryensis</name>
    <dbReference type="NCBI Taxonomy" id="178399"/>
    <lineage>
        <taxon>Bacteria</taxon>
        <taxon>Pseudomonadati</taxon>
        <taxon>Pseudomonadota</taxon>
        <taxon>Gammaproteobacteria</taxon>
        <taxon>Oceanospirillales</taxon>
        <taxon>Oceanospirillaceae</taxon>
        <taxon>Marinomonas</taxon>
    </lineage>
</organism>
<evidence type="ECO:0000313" key="2">
    <source>
        <dbReference type="EMBL" id="MEP7731339.1"/>
    </source>
</evidence>
<proteinExistence type="predicted"/>
<name>A0ABV0L4L6_9GAMM</name>
<sequence>MNKIDRILSFGDYSSILVAALPFVLVAVVEAAKIPVATALMYAKHFWWRVLFFIGLVLLSTITFETMLNGFERNFSSLNITIDEKKNGSLLLQDKVDVLENRKEKINIINLQQVDNDYRINVQTANNAY</sequence>
<evidence type="ECO:0000313" key="3">
    <source>
        <dbReference type="Proteomes" id="UP001471651"/>
    </source>
</evidence>
<keyword evidence="1" id="KW-0812">Transmembrane</keyword>
<accession>A0ABV0L4L6</accession>
<feature type="transmembrane region" description="Helical" evidence="1">
    <location>
        <begin position="47"/>
        <end position="68"/>
    </location>
</feature>
<keyword evidence="1" id="KW-0472">Membrane</keyword>
<dbReference type="RefSeq" id="WP_348577878.1">
    <property type="nucleotide sequence ID" value="NZ_JBDYKN010000027.1"/>
</dbReference>
<dbReference type="Proteomes" id="UP001471651">
    <property type="component" value="Unassembled WGS sequence"/>
</dbReference>
<reference evidence="2 3" key="1">
    <citation type="submission" date="2024-05" db="EMBL/GenBank/DDBJ databases">
        <authorList>
            <person name="Busch G.E."/>
            <person name="Sharma I."/>
        </authorList>
    </citation>
    <scope>NUCLEOTIDE SEQUENCE [LARGE SCALE GENOMIC DNA]</scope>
    <source>
        <strain evidence="2 3">23GB23</strain>
    </source>
</reference>
<keyword evidence="3" id="KW-1185">Reference proteome</keyword>
<comment type="caution">
    <text evidence="2">The sequence shown here is derived from an EMBL/GenBank/DDBJ whole genome shotgun (WGS) entry which is preliminary data.</text>
</comment>